<evidence type="ECO:0000313" key="4">
    <source>
        <dbReference type="EMBL" id="QDU58700.1"/>
    </source>
</evidence>
<protein>
    <submittedName>
        <fullName evidence="4">FecR protein</fullName>
    </submittedName>
</protein>
<evidence type="ECO:0000256" key="2">
    <source>
        <dbReference type="SAM" id="Phobius"/>
    </source>
</evidence>
<reference evidence="4 5" key="1">
    <citation type="submission" date="2019-02" db="EMBL/GenBank/DDBJ databases">
        <title>Deep-cultivation of Planctomycetes and their phenomic and genomic characterization uncovers novel biology.</title>
        <authorList>
            <person name="Wiegand S."/>
            <person name="Jogler M."/>
            <person name="Boedeker C."/>
            <person name="Pinto D."/>
            <person name="Vollmers J."/>
            <person name="Rivas-Marin E."/>
            <person name="Kohn T."/>
            <person name="Peeters S.H."/>
            <person name="Heuer A."/>
            <person name="Rast P."/>
            <person name="Oberbeckmann S."/>
            <person name="Bunk B."/>
            <person name="Jeske O."/>
            <person name="Meyerdierks A."/>
            <person name="Storesund J.E."/>
            <person name="Kallscheuer N."/>
            <person name="Luecker S."/>
            <person name="Lage O.M."/>
            <person name="Pohl T."/>
            <person name="Merkel B.J."/>
            <person name="Hornburger P."/>
            <person name="Mueller R.-W."/>
            <person name="Bruemmer F."/>
            <person name="Labrenz M."/>
            <person name="Spormann A.M."/>
            <person name="Op den Camp H."/>
            <person name="Overmann J."/>
            <person name="Amann R."/>
            <person name="Jetten M.S.M."/>
            <person name="Mascher T."/>
            <person name="Medema M.H."/>
            <person name="Devos D.P."/>
            <person name="Kaster A.-K."/>
            <person name="Ovreas L."/>
            <person name="Rohde M."/>
            <person name="Galperin M.Y."/>
            <person name="Jogler C."/>
        </authorList>
    </citation>
    <scope>NUCLEOTIDE SEQUENCE [LARGE SCALE GENOMIC DNA]</scope>
    <source>
        <strain evidence="4 5">Pan181</strain>
    </source>
</reference>
<feature type="domain" description="FecR protein" evidence="3">
    <location>
        <begin position="190"/>
        <end position="268"/>
    </location>
</feature>
<dbReference type="Pfam" id="PF04773">
    <property type="entry name" value="FecR"/>
    <property type="match status" value="1"/>
</dbReference>
<dbReference type="KEGG" id="amuc:Pan181_49400"/>
<dbReference type="AlphaFoldDB" id="A0A518AVF1"/>
<keyword evidence="2" id="KW-1133">Transmembrane helix</keyword>
<evidence type="ECO:0000259" key="3">
    <source>
        <dbReference type="Pfam" id="PF04773"/>
    </source>
</evidence>
<evidence type="ECO:0000256" key="1">
    <source>
        <dbReference type="SAM" id="MobiDB-lite"/>
    </source>
</evidence>
<dbReference type="PANTHER" id="PTHR30273">
    <property type="entry name" value="PERIPLASMIC SIGNAL SENSOR AND SIGMA FACTOR ACTIVATOR FECR-RELATED"/>
    <property type="match status" value="1"/>
</dbReference>
<dbReference type="InterPro" id="IPR012373">
    <property type="entry name" value="Ferrdict_sens_TM"/>
</dbReference>
<dbReference type="SUPFAM" id="SSF49899">
    <property type="entry name" value="Concanavalin A-like lectins/glucanases"/>
    <property type="match status" value="1"/>
</dbReference>
<dbReference type="Proteomes" id="UP000315750">
    <property type="component" value="Chromosome"/>
</dbReference>
<dbReference type="PANTHER" id="PTHR30273:SF2">
    <property type="entry name" value="PROTEIN FECR"/>
    <property type="match status" value="1"/>
</dbReference>
<gene>
    <name evidence="4" type="ORF">Pan181_49400</name>
</gene>
<keyword evidence="5" id="KW-1185">Reference proteome</keyword>
<organism evidence="4 5">
    <name type="scientific">Aeoliella mucimassa</name>
    <dbReference type="NCBI Taxonomy" id="2527972"/>
    <lineage>
        <taxon>Bacteria</taxon>
        <taxon>Pseudomonadati</taxon>
        <taxon>Planctomycetota</taxon>
        <taxon>Planctomycetia</taxon>
        <taxon>Pirellulales</taxon>
        <taxon>Lacipirellulaceae</taxon>
        <taxon>Aeoliella</taxon>
    </lineage>
</organism>
<feature type="compositionally biased region" description="Basic residues" evidence="1">
    <location>
        <begin position="136"/>
        <end position="146"/>
    </location>
</feature>
<dbReference type="InterPro" id="IPR006860">
    <property type="entry name" value="FecR"/>
</dbReference>
<accession>A0A518AVF1</accession>
<dbReference type="EMBL" id="CP036278">
    <property type="protein sequence ID" value="QDU58700.1"/>
    <property type="molecule type" value="Genomic_DNA"/>
</dbReference>
<keyword evidence="2" id="KW-0812">Transmembrane</keyword>
<dbReference type="RefSeq" id="WP_145251044.1">
    <property type="nucleotide sequence ID" value="NZ_CP036278.1"/>
</dbReference>
<dbReference type="OrthoDB" id="292867at2"/>
<feature type="region of interest" description="Disordered" evidence="1">
    <location>
        <begin position="123"/>
        <end position="151"/>
    </location>
</feature>
<dbReference type="GO" id="GO:0016989">
    <property type="term" value="F:sigma factor antagonist activity"/>
    <property type="evidence" value="ECO:0007669"/>
    <property type="project" value="TreeGrafter"/>
</dbReference>
<keyword evidence="2" id="KW-0472">Membrane</keyword>
<evidence type="ECO:0000313" key="5">
    <source>
        <dbReference type="Proteomes" id="UP000315750"/>
    </source>
</evidence>
<sequence length="585" mass="64569">MKSDDAAGNFEDLVDRTADESLSAEEFRALEQDILEDPEKRKAYLKMAWLCGELSWSLRDDASFDPLANVQAEHSFEDKLELRRSRPAAWNSAISAFAGAAAVVILLYLGGFLKLTPPQVADATSNQTAADNVKPSKSRSNAKRREKTTPPAATLTGLVDCHWGDSVAPPTYGEPLDPGRRLDLRSGLAKLTFESGAQLILQGPSNFLVESSMDGSMDTGKLSAVVPVQAHGFKVSTPTAKVVDLGTEFGLEVDDRGDTEVHVFDGEVLTWPVDAKGEPTEEALSLLKDEAALIRHGQTLEQSSAKAHHFVRDISARLDEASLPPLPIVEKLQVWWAADVLVKKDPVDRVIAWRDILVGDNQSDEDAWQPDEESRPLWVEDAIGGQPGLRFDGSRNFMITTPFMTTPEQTVFIVFQRKDAETRVETKRQLIYYNGPPFDIPRTRRTFSILQIDDGREQGRYRAFCYAGLDQPRMHAKVGGVQMKTAIAENEPIVLAYVYDPAANRAEMWVNNKSQGTSNAPACEPFVSRKIVGRHPLEFTHFCGDIGEMLIYNSALAPEDVAQVNAYLGDKYSVPLIPSEPANVD</sequence>
<dbReference type="Gene3D" id="2.60.120.1440">
    <property type="match status" value="1"/>
</dbReference>
<name>A0A518AVF1_9BACT</name>
<feature type="transmembrane region" description="Helical" evidence="2">
    <location>
        <begin position="88"/>
        <end position="109"/>
    </location>
</feature>
<proteinExistence type="predicted"/>
<dbReference type="Gene3D" id="2.60.120.200">
    <property type="match status" value="1"/>
</dbReference>
<dbReference type="InterPro" id="IPR013320">
    <property type="entry name" value="ConA-like_dom_sf"/>
</dbReference>